<dbReference type="EMBL" id="QEKQ01000008">
    <property type="protein sequence ID" value="PVY70763.1"/>
    <property type="molecule type" value="Genomic_DNA"/>
</dbReference>
<evidence type="ECO:0000313" key="15">
    <source>
        <dbReference type="Proteomes" id="UP000245887"/>
    </source>
</evidence>
<dbReference type="InterPro" id="IPR036412">
    <property type="entry name" value="HAD-like_sf"/>
</dbReference>
<dbReference type="Pfam" id="PF08282">
    <property type="entry name" value="Hydrolase_3"/>
    <property type="match status" value="1"/>
</dbReference>
<evidence type="ECO:0000256" key="2">
    <source>
        <dbReference type="ARBA" id="ARBA00001946"/>
    </source>
</evidence>
<evidence type="ECO:0000256" key="11">
    <source>
        <dbReference type="ARBA" id="ARBA00031051"/>
    </source>
</evidence>
<evidence type="ECO:0000256" key="7">
    <source>
        <dbReference type="ARBA" id="ARBA00022723"/>
    </source>
</evidence>
<feature type="binding site" evidence="13">
    <location>
        <position position="22"/>
    </location>
    <ligand>
        <name>Mg(2+)</name>
        <dbReference type="ChEBI" id="CHEBI:18420"/>
    </ligand>
</feature>
<evidence type="ECO:0000256" key="6">
    <source>
        <dbReference type="ARBA" id="ARBA00020092"/>
    </source>
</evidence>
<dbReference type="PANTHER" id="PTHR21485:SF6">
    <property type="entry name" value="N-ACYLNEURAMINATE CYTIDYLYLTRANSFERASE-RELATED"/>
    <property type="match status" value="1"/>
</dbReference>
<dbReference type="CDD" id="cd01630">
    <property type="entry name" value="HAD_KDO-like"/>
    <property type="match status" value="1"/>
</dbReference>
<comment type="caution">
    <text evidence="14">The sequence shown here is derived from an EMBL/GenBank/DDBJ whole genome shotgun (WGS) entry which is preliminary data.</text>
</comment>
<dbReference type="GO" id="GO:0019143">
    <property type="term" value="F:3-deoxy-manno-octulosonate-8-phosphatase activity"/>
    <property type="evidence" value="ECO:0007669"/>
    <property type="project" value="UniProtKB-UniRule"/>
</dbReference>
<protein>
    <recommendedName>
        <fullName evidence="6 12">3-deoxy-D-manno-octulosonate 8-phosphate phosphatase KdsC</fullName>
        <ecNumber evidence="5 12">3.1.3.45</ecNumber>
    </recommendedName>
    <alternativeName>
        <fullName evidence="11 12">KDO 8-P phosphatase</fullName>
    </alternativeName>
</protein>
<sequence length="181" mass="19456">MERPLPEDLITKAADIRLLALDVDGVMTDGKLYFSASGDEIKAFHSLDGQGIKQLQSAGIAVAVITGRQSPLTERRMQDLGITHLRQGRSDKAAALRELLDELSLSPDAVAYMGDDLPDLGAIRLAGLGASVPNGHWYVRAQADFCTETAGGDGAVRELCDLILQAHEALADIHQTYETMV</sequence>
<keyword evidence="8 12" id="KW-0378">Hydrolase</keyword>
<dbReference type="InterPro" id="IPR050793">
    <property type="entry name" value="CMP-NeuNAc_synthase"/>
</dbReference>
<name>A0A2U1CUP5_9GAMM</name>
<keyword evidence="7 12" id="KW-0479">Metal-binding</keyword>
<dbReference type="GO" id="GO:0046872">
    <property type="term" value="F:metal ion binding"/>
    <property type="evidence" value="ECO:0007669"/>
    <property type="project" value="UniProtKB-UniRule"/>
</dbReference>
<dbReference type="RefSeq" id="WP_116919563.1">
    <property type="nucleotide sequence ID" value="NZ_QEKQ01000008.1"/>
</dbReference>
<evidence type="ECO:0000256" key="12">
    <source>
        <dbReference type="PIRNR" id="PIRNR006118"/>
    </source>
</evidence>
<evidence type="ECO:0000256" key="5">
    <source>
        <dbReference type="ARBA" id="ARBA00013066"/>
    </source>
</evidence>
<dbReference type="FunFam" id="3.40.50.1000:FF:000029">
    <property type="entry name" value="3-deoxy-D-manno-octulosonate 8-phosphate phosphatase KdsC"/>
    <property type="match status" value="1"/>
</dbReference>
<dbReference type="GO" id="GO:0009103">
    <property type="term" value="P:lipopolysaccharide biosynthetic process"/>
    <property type="evidence" value="ECO:0007669"/>
    <property type="project" value="UniProtKB-UniRule"/>
</dbReference>
<gene>
    <name evidence="14" type="ORF">C8D92_108119</name>
</gene>
<evidence type="ECO:0000256" key="10">
    <source>
        <dbReference type="ARBA" id="ARBA00022985"/>
    </source>
</evidence>
<keyword evidence="10 12" id="KW-0448">Lipopolysaccharide biosynthesis</keyword>
<comment type="function">
    <text evidence="12">Catalyzes the hydrolysis of 3-deoxy-D-manno-octulosonate 8-phosphate (KDO 8-P) to 3-deoxy-D-manno-octulosonate (KDO) and inorganic phosphate.</text>
</comment>
<dbReference type="AlphaFoldDB" id="A0A2U1CUP5"/>
<evidence type="ECO:0000256" key="9">
    <source>
        <dbReference type="ARBA" id="ARBA00022842"/>
    </source>
</evidence>
<feature type="binding site" evidence="13">
    <location>
        <position position="24"/>
    </location>
    <ligand>
        <name>substrate</name>
    </ligand>
</feature>
<evidence type="ECO:0000256" key="3">
    <source>
        <dbReference type="ARBA" id="ARBA00005893"/>
    </source>
</evidence>
<feature type="binding site" evidence="13">
    <location>
        <position position="115"/>
    </location>
    <ligand>
        <name>Mg(2+)</name>
        <dbReference type="ChEBI" id="CHEBI:18420"/>
    </ligand>
</feature>
<comment type="cofactor">
    <cofactor evidence="2 12 13">
        <name>Mg(2+)</name>
        <dbReference type="ChEBI" id="CHEBI:18420"/>
    </cofactor>
</comment>
<dbReference type="Gene3D" id="3.40.50.1000">
    <property type="entry name" value="HAD superfamily/HAD-like"/>
    <property type="match status" value="1"/>
</dbReference>
<dbReference type="NCBIfam" id="TIGR01670">
    <property type="entry name" value="KdsC-phosphatas"/>
    <property type="match status" value="1"/>
</dbReference>
<dbReference type="Proteomes" id="UP000245887">
    <property type="component" value="Unassembled WGS sequence"/>
</dbReference>
<evidence type="ECO:0000256" key="4">
    <source>
        <dbReference type="ARBA" id="ARBA00011881"/>
    </source>
</evidence>
<evidence type="ECO:0000256" key="1">
    <source>
        <dbReference type="ARBA" id="ARBA00000898"/>
    </source>
</evidence>
<evidence type="ECO:0000256" key="13">
    <source>
        <dbReference type="PIRSR" id="PIRSR006118-2"/>
    </source>
</evidence>
<dbReference type="EC" id="3.1.3.45" evidence="5 12"/>
<dbReference type="SFLD" id="SFLDG01138">
    <property type="entry name" value="C1.6.2:_Deoxy-d-mannose-octulo"/>
    <property type="match status" value="1"/>
</dbReference>
<dbReference type="SUPFAM" id="SSF56784">
    <property type="entry name" value="HAD-like"/>
    <property type="match status" value="1"/>
</dbReference>
<proteinExistence type="inferred from homology"/>
<dbReference type="OrthoDB" id="9805604at2"/>
<dbReference type="InterPro" id="IPR010023">
    <property type="entry name" value="KdsC_fam"/>
</dbReference>
<keyword evidence="9 12" id="KW-0460">Magnesium</keyword>
<dbReference type="InterPro" id="IPR023214">
    <property type="entry name" value="HAD_sf"/>
</dbReference>
<reference evidence="14 15" key="1">
    <citation type="submission" date="2018-04" db="EMBL/GenBank/DDBJ databases">
        <title>Genomic Encyclopedia of Type Strains, Phase IV (KMG-IV): sequencing the most valuable type-strain genomes for metagenomic binning, comparative biology and taxonomic classification.</title>
        <authorList>
            <person name="Goeker M."/>
        </authorList>
    </citation>
    <scope>NUCLEOTIDE SEQUENCE [LARGE SCALE GENOMIC DNA]</scope>
    <source>
        <strain evidence="14 15">DSM 28688</strain>
    </source>
</reference>
<dbReference type="PIRSF" id="PIRSF006118">
    <property type="entry name" value="KDO8-P_Ptase"/>
    <property type="match status" value="1"/>
</dbReference>
<dbReference type="SFLD" id="SFLDG01136">
    <property type="entry name" value="C1.6:_Phosphoserine_Phosphatas"/>
    <property type="match status" value="1"/>
</dbReference>
<accession>A0A2U1CUP5</accession>
<organism evidence="14 15">
    <name type="scientific">Tamilnaduibacter salinus</name>
    <dbReference type="NCBI Taxonomy" id="1484056"/>
    <lineage>
        <taxon>Bacteria</taxon>
        <taxon>Pseudomonadati</taxon>
        <taxon>Pseudomonadota</taxon>
        <taxon>Gammaproteobacteria</taxon>
        <taxon>Pseudomonadales</taxon>
        <taxon>Marinobacteraceae</taxon>
        <taxon>Tamilnaduibacter</taxon>
    </lineage>
</organism>
<dbReference type="SFLD" id="SFLDS00003">
    <property type="entry name" value="Haloacid_Dehalogenase"/>
    <property type="match status" value="1"/>
</dbReference>
<comment type="catalytic activity">
    <reaction evidence="1 12">
        <text>3-deoxy-alpha-D-manno-2-octulosonate-8-phosphate + H2O = 3-deoxy-alpha-D-manno-oct-2-ulosonate + phosphate</text>
        <dbReference type="Rhea" id="RHEA:11500"/>
        <dbReference type="ChEBI" id="CHEBI:15377"/>
        <dbReference type="ChEBI" id="CHEBI:43474"/>
        <dbReference type="ChEBI" id="CHEBI:85985"/>
        <dbReference type="ChEBI" id="CHEBI:85986"/>
        <dbReference type="EC" id="3.1.3.45"/>
    </reaction>
</comment>
<comment type="similarity">
    <text evidence="3 12">Belongs to the KdsC family.</text>
</comment>
<evidence type="ECO:0000256" key="8">
    <source>
        <dbReference type="ARBA" id="ARBA00022801"/>
    </source>
</evidence>
<dbReference type="GO" id="GO:0008781">
    <property type="term" value="F:N-acylneuraminate cytidylyltransferase activity"/>
    <property type="evidence" value="ECO:0007669"/>
    <property type="project" value="TreeGrafter"/>
</dbReference>
<comment type="subunit">
    <text evidence="4 12">Homotetramer.</text>
</comment>
<dbReference type="PANTHER" id="PTHR21485">
    <property type="entry name" value="HAD SUPERFAMILY MEMBERS CMAS AND KDSC"/>
    <property type="match status" value="1"/>
</dbReference>
<evidence type="ECO:0000313" key="14">
    <source>
        <dbReference type="EMBL" id="PVY70763.1"/>
    </source>
</evidence>